<keyword evidence="1" id="KW-1133">Transmembrane helix</keyword>
<keyword evidence="3" id="KW-1185">Reference proteome</keyword>
<feature type="transmembrane region" description="Helical" evidence="1">
    <location>
        <begin position="22"/>
        <end position="44"/>
    </location>
</feature>
<reference evidence="2" key="1">
    <citation type="submission" date="2020-10" db="EMBL/GenBank/DDBJ databases">
        <title>Sequencing the genomes of 1000 actinobacteria strains.</title>
        <authorList>
            <person name="Klenk H.-P."/>
        </authorList>
    </citation>
    <scope>NUCLEOTIDE SEQUENCE</scope>
    <source>
        <strain evidence="2">DSM 45354</strain>
    </source>
</reference>
<dbReference type="EMBL" id="JADBEM010000001">
    <property type="protein sequence ID" value="MBE1610187.1"/>
    <property type="molecule type" value="Genomic_DNA"/>
</dbReference>
<evidence type="ECO:0000313" key="3">
    <source>
        <dbReference type="Proteomes" id="UP000638648"/>
    </source>
</evidence>
<evidence type="ECO:0000313" key="2">
    <source>
        <dbReference type="EMBL" id="MBE1610187.1"/>
    </source>
</evidence>
<dbReference type="Proteomes" id="UP000638648">
    <property type="component" value="Unassembled WGS sequence"/>
</dbReference>
<organism evidence="2 3">
    <name type="scientific">Actinopolymorpha pittospori</name>
    <dbReference type="NCBI Taxonomy" id="648752"/>
    <lineage>
        <taxon>Bacteria</taxon>
        <taxon>Bacillati</taxon>
        <taxon>Actinomycetota</taxon>
        <taxon>Actinomycetes</taxon>
        <taxon>Propionibacteriales</taxon>
        <taxon>Actinopolymorphaceae</taxon>
        <taxon>Actinopolymorpha</taxon>
    </lineage>
</organism>
<comment type="caution">
    <text evidence="2">The sequence shown here is derived from an EMBL/GenBank/DDBJ whole genome shotgun (WGS) entry which is preliminary data.</text>
</comment>
<proteinExistence type="predicted"/>
<keyword evidence="1" id="KW-0812">Transmembrane</keyword>
<protein>
    <submittedName>
        <fullName evidence="2">Membrane protein</fullName>
    </submittedName>
</protein>
<name>A0A927RBI7_9ACTN</name>
<accession>A0A927RBI7</accession>
<dbReference type="AlphaFoldDB" id="A0A927RBI7"/>
<gene>
    <name evidence="2" type="ORF">HEB94_007035</name>
</gene>
<dbReference type="RefSeq" id="WP_238361711.1">
    <property type="nucleotide sequence ID" value="NZ_BAABJL010000131.1"/>
</dbReference>
<keyword evidence="1" id="KW-0472">Membrane</keyword>
<evidence type="ECO:0000256" key="1">
    <source>
        <dbReference type="SAM" id="Phobius"/>
    </source>
</evidence>
<sequence length="98" mass="10997">MSLVVSIVVGIGLRRQPQWRRWGTYSLTAAAVAVMLVVAGYALLMPRSPLHTLRLGGLLERTDFAWHYAWYAAFGLRMFLGTDRARVPDLRRGLASHS</sequence>
<feature type="transmembrane region" description="Helical" evidence="1">
    <location>
        <begin position="64"/>
        <end position="82"/>
    </location>
</feature>